<dbReference type="Proteomes" id="UP000240883">
    <property type="component" value="Unassembled WGS sequence"/>
</dbReference>
<sequence length="165" mass="18731">MPFYEIHHSLPLTNSETGSLAKKITELHCTKFTTPAFFVHVKFTPQNPSTETPTYFIAGKAHLKAENRIIATVRVSSARSKADFDELAAQIEKVWYEVVGGSIEDPEKRLIFVSFKPMIAMRKGGMAIPEAGYEEAWIDERLEYFKEMEAKGLEDFGDLLKEVQK</sequence>
<name>A0A2T2NFT4_CORCC</name>
<protein>
    <recommendedName>
        <fullName evidence="1">Tautomerase cis-CaaD-like domain-containing protein</fullName>
    </recommendedName>
</protein>
<dbReference type="EMBL" id="KZ678139">
    <property type="protein sequence ID" value="PSN63898.1"/>
    <property type="molecule type" value="Genomic_DNA"/>
</dbReference>
<dbReference type="OrthoDB" id="9981319at2759"/>
<dbReference type="InterPro" id="IPR014347">
    <property type="entry name" value="Tautomerase/MIF_sf"/>
</dbReference>
<keyword evidence="3" id="KW-1185">Reference proteome</keyword>
<evidence type="ECO:0000313" key="2">
    <source>
        <dbReference type="EMBL" id="PSN63898.1"/>
    </source>
</evidence>
<reference evidence="2 3" key="1">
    <citation type="journal article" date="2018" name="Front. Microbiol.">
        <title>Genome-Wide Analysis of Corynespora cassiicola Leaf Fall Disease Putative Effectors.</title>
        <authorList>
            <person name="Lopez D."/>
            <person name="Ribeiro S."/>
            <person name="Label P."/>
            <person name="Fumanal B."/>
            <person name="Venisse J.S."/>
            <person name="Kohler A."/>
            <person name="de Oliveira R.R."/>
            <person name="Labutti K."/>
            <person name="Lipzen A."/>
            <person name="Lail K."/>
            <person name="Bauer D."/>
            <person name="Ohm R.A."/>
            <person name="Barry K.W."/>
            <person name="Spatafora J."/>
            <person name="Grigoriev I.V."/>
            <person name="Martin F.M."/>
            <person name="Pujade-Renaud V."/>
        </authorList>
    </citation>
    <scope>NUCLEOTIDE SEQUENCE [LARGE SCALE GENOMIC DNA]</scope>
    <source>
        <strain evidence="2 3">Philippines</strain>
    </source>
</reference>
<accession>A0A2T2NFT4</accession>
<dbReference type="InterPro" id="IPR028116">
    <property type="entry name" value="Cis-CaaD-like"/>
</dbReference>
<gene>
    <name evidence="2" type="ORF">BS50DRAFT_576524</name>
</gene>
<dbReference type="AlphaFoldDB" id="A0A2T2NFT4"/>
<evidence type="ECO:0000259" key="1">
    <source>
        <dbReference type="Pfam" id="PF14832"/>
    </source>
</evidence>
<evidence type="ECO:0000313" key="3">
    <source>
        <dbReference type="Proteomes" id="UP000240883"/>
    </source>
</evidence>
<proteinExistence type="predicted"/>
<dbReference type="Pfam" id="PF14832">
    <property type="entry name" value="Tautomerase_3"/>
    <property type="match status" value="1"/>
</dbReference>
<organism evidence="2 3">
    <name type="scientific">Corynespora cassiicola Philippines</name>
    <dbReference type="NCBI Taxonomy" id="1448308"/>
    <lineage>
        <taxon>Eukaryota</taxon>
        <taxon>Fungi</taxon>
        <taxon>Dikarya</taxon>
        <taxon>Ascomycota</taxon>
        <taxon>Pezizomycotina</taxon>
        <taxon>Dothideomycetes</taxon>
        <taxon>Pleosporomycetidae</taxon>
        <taxon>Pleosporales</taxon>
        <taxon>Corynesporascaceae</taxon>
        <taxon>Corynespora</taxon>
    </lineage>
</organism>
<dbReference type="Gene3D" id="3.30.429.10">
    <property type="entry name" value="Macrophage Migration Inhibitory Factor"/>
    <property type="match status" value="1"/>
</dbReference>
<feature type="domain" description="Tautomerase cis-CaaD-like" evidence="1">
    <location>
        <begin position="1"/>
        <end position="138"/>
    </location>
</feature>